<organism evidence="3 5">
    <name type="scientific">Acinetobacter colistiniresistens</name>
    <dbReference type="NCBI Taxonomy" id="280145"/>
    <lineage>
        <taxon>Bacteria</taxon>
        <taxon>Pseudomonadati</taxon>
        <taxon>Pseudomonadota</taxon>
        <taxon>Gammaproteobacteria</taxon>
        <taxon>Moraxellales</taxon>
        <taxon>Moraxellaceae</taxon>
        <taxon>Acinetobacter</taxon>
    </lineage>
</organism>
<dbReference type="Pfam" id="PF06713">
    <property type="entry name" value="bPH_4"/>
    <property type="match status" value="1"/>
</dbReference>
<dbReference type="PATRIC" id="fig|1217696.3.peg.2950"/>
<dbReference type="Proteomes" id="UP000316981">
    <property type="component" value="Unassembled WGS sequence"/>
</dbReference>
<proteinExistence type="predicted"/>
<feature type="transmembrane region" description="Helical" evidence="1">
    <location>
        <begin position="44"/>
        <end position="64"/>
    </location>
</feature>
<name>S3T408_9GAMM</name>
<dbReference type="EMBL" id="ATGK01000017">
    <property type="protein sequence ID" value="EPG35628.1"/>
    <property type="molecule type" value="Genomic_DNA"/>
</dbReference>
<sequence length="139" mass="16368">MQTFRSKIDWWLWGIVIATTGLLLQLLWTMYLKGTLQEYPEHTVVHFLTIACLWWPILNTRYIVTEHHLIIRSMLFKWQINKSDILKISASHNLISSPALSLDRLRIDYQKNGVTSHILVSPKDKQTFCQALNQKLSEY</sequence>
<evidence type="ECO:0000313" key="3">
    <source>
        <dbReference type="EMBL" id="EPG35628.1"/>
    </source>
</evidence>
<evidence type="ECO:0000313" key="6">
    <source>
        <dbReference type="Proteomes" id="UP000316981"/>
    </source>
</evidence>
<dbReference type="AlphaFoldDB" id="S3T408"/>
<dbReference type="GO" id="GO:0030153">
    <property type="term" value="P:bacteriocin immunity"/>
    <property type="evidence" value="ECO:0007669"/>
    <property type="project" value="InterPro"/>
</dbReference>
<feature type="transmembrane region" description="Helical" evidence="1">
    <location>
        <begin position="12"/>
        <end position="32"/>
    </location>
</feature>
<evidence type="ECO:0000313" key="4">
    <source>
        <dbReference type="EMBL" id="TVT84156.1"/>
    </source>
</evidence>
<evidence type="ECO:0000313" key="5">
    <source>
        <dbReference type="Proteomes" id="UP000014559"/>
    </source>
</evidence>
<dbReference type="Proteomes" id="UP000014559">
    <property type="component" value="Unassembled WGS sequence"/>
</dbReference>
<dbReference type="InterPro" id="IPR009589">
    <property type="entry name" value="PH_YyaB-like"/>
</dbReference>
<accession>S3T408</accession>
<keyword evidence="1" id="KW-0812">Transmembrane</keyword>
<comment type="caution">
    <text evidence="3">The sequence shown here is derived from an EMBL/GenBank/DDBJ whole genome shotgun (WGS) entry which is preliminary data.</text>
</comment>
<feature type="domain" description="Uncharacterized protein YyaB-like PH" evidence="2">
    <location>
        <begin position="60"/>
        <end position="135"/>
    </location>
</feature>
<dbReference type="GeneID" id="45416812"/>
<protein>
    <recommendedName>
        <fullName evidence="2">Uncharacterized protein YyaB-like PH domain-containing protein</fullName>
    </recommendedName>
</protein>
<dbReference type="EMBL" id="VMTP01000045">
    <property type="protein sequence ID" value="TVT84156.1"/>
    <property type="molecule type" value="Genomic_DNA"/>
</dbReference>
<dbReference type="HOGENOM" id="CLU_129146_4_0_6"/>
<reference evidence="3 5" key="1">
    <citation type="submission" date="2013-06" db="EMBL/GenBank/DDBJ databases">
        <title>The Genome Sequence of Acinetobacter sp. NIPH 2036.</title>
        <authorList>
            <consortium name="The Broad Institute Genome Sequencing Platform"/>
            <consortium name="The Broad Institute Genome Sequencing Center for Infectious Disease"/>
            <person name="Cerqueira G."/>
            <person name="Feldgarden M."/>
            <person name="Courvalin P."/>
            <person name="Perichon B."/>
            <person name="Grillot-Courvalin C."/>
            <person name="Clermont D."/>
            <person name="Rocha E."/>
            <person name="Yoon E.-J."/>
            <person name="Nemec A."/>
            <person name="Young S.K."/>
            <person name="Zeng Q."/>
            <person name="Gargeya S."/>
            <person name="Fitzgerald M."/>
            <person name="Abouelleil A."/>
            <person name="Alvarado L."/>
            <person name="Berlin A.M."/>
            <person name="Chapman S.B."/>
            <person name="Dewar J."/>
            <person name="Goldberg J."/>
            <person name="Griggs A."/>
            <person name="Gujja S."/>
            <person name="Hansen M."/>
            <person name="Howarth C."/>
            <person name="Imamovic A."/>
            <person name="Larimer J."/>
            <person name="McCowan C."/>
            <person name="Murphy C."/>
            <person name="Pearson M."/>
            <person name="Priest M."/>
            <person name="Roberts A."/>
            <person name="Saif S."/>
            <person name="Shea T."/>
            <person name="Sykes S."/>
            <person name="Wortman J."/>
            <person name="Nusbaum C."/>
            <person name="Birren B."/>
        </authorList>
    </citation>
    <scope>NUCLEOTIDE SEQUENCE [LARGE SCALE GENOMIC DNA]</scope>
    <source>
        <strain evidence="3 5">NIPH 2036</strain>
    </source>
</reference>
<keyword evidence="1" id="KW-0472">Membrane</keyword>
<keyword evidence="1" id="KW-1133">Transmembrane helix</keyword>
<evidence type="ECO:0000259" key="2">
    <source>
        <dbReference type="Pfam" id="PF06713"/>
    </source>
</evidence>
<evidence type="ECO:0000256" key="1">
    <source>
        <dbReference type="SAM" id="Phobius"/>
    </source>
</evidence>
<gene>
    <name evidence="3" type="ORF">F907_03001</name>
    <name evidence="4" type="ORF">FPV60_06000</name>
</gene>
<reference evidence="4 6" key="2">
    <citation type="submission" date="2019-07" db="EMBL/GenBank/DDBJ databases">
        <title>Draft Genome Sequence of the first blaOXA-58-Harboring Acinetobacter colistiniresistens clinical isolate from Brazil.</title>
        <authorList>
            <person name="Favaro L.S."/>
            <person name="Paula-Petroli S.B."/>
            <person name="Moura C.F."/>
            <person name="Tognim M.C.B."/>
            <person name="Venancio E.J."/>
            <person name="Yamada-Ogatta S.F."/>
            <person name="Carrara-Marroni F.E."/>
        </authorList>
    </citation>
    <scope>NUCLEOTIDE SEQUENCE [LARGE SCALE GENOMIC DNA]</scope>
    <source>
        <strain evidence="4 6">DL</strain>
    </source>
</reference>
<dbReference type="RefSeq" id="WP_016653232.1">
    <property type="nucleotide sequence ID" value="NZ_BHGD02000014.1"/>
</dbReference>